<dbReference type="AlphaFoldDB" id="A0A4V3JQ52"/>
<feature type="transmembrane region" description="Helical" evidence="1">
    <location>
        <begin position="6"/>
        <end position="31"/>
    </location>
</feature>
<gene>
    <name evidence="2" type="ORF">EHQ59_09490</name>
</gene>
<accession>A0A4V3JQ52</accession>
<evidence type="ECO:0000313" key="3">
    <source>
        <dbReference type="Proteomes" id="UP000297609"/>
    </source>
</evidence>
<dbReference type="EMBL" id="RQGG01000029">
    <property type="protein sequence ID" value="TGL52389.1"/>
    <property type="molecule type" value="Genomic_DNA"/>
</dbReference>
<dbReference type="Proteomes" id="UP000297609">
    <property type="component" value="Unassembled WGS sequence"/>
</dbReference>
<feature type="transmembrane region" description="Helical" evidence="1">
    <location>
        <begin position="85"/>
        <end position="106"/>
    </location>
</feature>
<reference evidence="2" key="1">
    <citation type="journal article" date="2019" name="PLoS Negl. Trop. Dis.">
        <title>Revisiting the worldwide diversity of Leptospira species in the environment.</title>
        <authorList>
            <person name="Vincent A.T."/>
            <person name="Schiettekatte O."/>
            <person name="Bourhy P."/>
            <person name="Veyrier F.J."/>
            <person name="Picardeau M."/>
        </authorList>
    </citation>
    <scope>NUCLEOTIDE SEQUENCE [LARGE SCALE GENOMIC DNA]</scope>
    <source>
        <strain evidence="2">201702454</strain>
    </source>
</reference>
<keyword evidence="1" id="KW-1133">Transmembrane helix</keyword>
<comment type="caution">
    <text evidence="2">The sequence shown here is derived from an EMBL/GenBank/DDBJ whole genome shotgun (WGS) entry which is preliminary data.</text>
</comment>
<keyword evidence="3" id="KW-1185">Reference proteome</keyword>
<evidence type="ECO:0000256" key="1">
    <source>
        <dbReference type="SAM" id="Phobius"/>
    </source>
</evidence>
<keyword evidence="1" id="KW-0472">Membrane</keyword>
<feature type="transmembrane region" description="Helical" evidence="1">
    <location>
        <begin position="52"/>
        <end position="73"/>
    </location>
</feature>
<proteinExistence type="predicted"/>
<organism evidence="2 3">
    <name type="scientific">Leptospira kemamanensis</name>
    <dbReference type="NCBI Taxonomy" id="2484942"/>
    <lineage>
        <taxon>Bacteria</taxon>
        <taxon>Pseudomonadati</taxon>
        <taxon>Spirochaetota</taxon>
        <taxon>Spirochaetia</taxon>
        <taxon>Leptospirales</taxon>
        <taxon>Leptospiraceae</taxon>
        <taxon>Leptospira</taxon>
    </lineage>
</organism>
<dbReference type="Pfam" id="PF13160">
    <property type="entry name" value="DUF3995"/>
    <property type="match status" value="1"/>
</dbReference>
<name>A0A4V3JQ52_9LEPT</name>
<sequence length="146" mass="16977">MYFLYTLAIVTSILLVAVSMLHIYWGLGGLWPGKTKQDLIDRVFGKGTQFPSTFSCFFVATGLFLFSALPWIWMLRFSLELDHQTLILLPYLLYFVSGIFFLRGVLGYLPFITKHWKPIFVKNTKRIYNPLCIFLGITFLVMMIGW</sequence>
<evidence type="ECO:0000313" key="2">
    <source>
        <dbReference type="EMBL" id="TGL52389.1"/>
    </source>
</evidence>
<protein>
    <submittedName>
        <fullName evidence="2">DUF3995 domain-containing protein</fullName>
    </submittedName>
</protein>
<dbReference type="OrthoDB" id="344976at2"/>
<dbReference type="InterPro" id="IPR025058">
    <property type="entry name" value="DUF3995"/>
</dbReference>
<feature type="transmembrane region" description="Helical" evidence="1">
    <location>
        <begin position="127"/>
        <end position="145"/>
    </location>
</feature>
<keyword evidence="1" id="KW-0812">Transmembrane</keyword>